<feature type="transmembrane region" description="Helical" evidence="6">
    <location>
        <begin position="43"/>
        <end position="62"/>
    </location>
</feature>
<dbReference type="InterPro" id="IPR004814">
    <property type="entry name" value="Oligopep_transpt"/>
</dbReference>
<keyword evidence="4 6" id="KW-1133">Transmembrane helix</keyword>
<feature type="transmembrane region" description="Helical" evidence="6">
    <location>
        <begin position="425"/>
        <end position="444"/>
    </location>
</feature>
<dbReference type="InterPro" id="IPR004813">
    <property type="entry name" value="OPT"/>
</dbReference>
<organism evidence="7 8">
    <name type="scientific">Rhodanobacter panaciterrae</name>
    <dbReference type="NCBI Taxonomy" id="490572"/>
    <lineage>
        <taxon>Bacteria</taxon>
        <taxon>Pseudomonadati</taxon>
        <taxon>Pseudomonadota</taxon>
        <taxon>Gammaproteobacteria</taxon>
        <taxon>Lysobacterales</taxon>
        <taxon>Rhodanobacteraceae</taxon>
        <taxon>Rhodanobacter</taxon>
    </lineage>
</organism>
<evidence type="ECO:0000313" key="8">
    <source>
        <dbReference type="Proteomes" id="UP000621898"/>
    </source>
</evidence>
<dbReference type="Proteomes" id="UP000621898">
    <property type="component" value="Unassembled WGS sequence"/>
</dbReference>
<keyword evidence="2" id="KW-0813">Transport</keyword>
<feature type="transmembrane region" description="Helical" evidence="6">
    <location>
        <begin position="74"/>
        <end position="98"/>
    </location>
</feature>
<feature type="transmembrane region" description="Helical" evidence="6">
    <location>
        <begin position="170"/>
        <end position="194"/>
    </location>
</feature>
<evidence type="ECO:0000256" key="4">
    <source>
        <dbReference type="ARBA" id="ARBA00022989"/>
    </source>
</evidence>
<evidence type="ECO:0000256" key="1">
    <source>
        <dbReference type="ARBA" id="ARBA00004141"/>
    </source>
</evidence>
<sequence>MSAQPLSSATPRAEFTLRGMIIGIVITVVFTAANVFFGLKAGLTFATSIPAAVISMAILRYFKGSTMQENNIVQTVASAAGTLSSIIFVLPGLILIGWWTGFNYWTSFAICALGGILGVMYSIPLRRALVTNSDLPYPEGVACAEVLKVGAGGGDGISAEAAAESNRAGLLAVLWGSIVSAVFAVVVATRVFAGDVVHYFRVGGDKGGVTGFDFFLSFALFGIGHLVGLWVGIAMLVGAVIGWGWGVPHFSTLVPMTGSIADLANATWSHKVRFVGAGTIGVAAIWTLAKLVKPVITGLTSAMAASRVRGAGNLASLPRTEHDIPIGQVGLISLACLFPIGWLIANFAMTAGHGLGDHVVALVVSGLIFIVLMSFFVSAVCGYMAGLIGSSNSPLSGIGIIVVICAALLLVFGVRSALPAGSENALVAFALFVTSIVFAAAAIANNNLQDLKTGQLVDATPSKQQWALVVGVIAGAAIIPPILDLLNHAYGFVGAPGPQRANALPAPQAGLISALAQGVIKNNIDWSLIEIGGAIGVVMIIIDEVLRRTTKSAHLSPLAVGLGIYLPTQSTLMVVVGAVAGWWFDRRADRSSKNPEATKQLGVLLASGMIVGEGLVGVVIAALVAFSDKLGFSNRDFPLNLVSDNYAGELAKWVGGAAFAVVMVLLYRWLYRLAQSSKNA</sequence>
<dbReference type="EMBL" id="BMXT01000001">
    <property type="protein sequence ID" value="GGY18338.1"/>
    <property type="molecule type" value="Genomic_DNA"/>
</dbReference>
<feature type="transmembrane region" description="Helical" evidence="6">
    <location>
        <begin position="524"/>
        <end position="542"/>
    </location>
</feature>
<dbReference type="NCBIfam" id="TIGR00733">
    <property type="entry name" value="OPT family oligopeptide transporter"/>
    <property type="match status" value="1"/>
</dbReference>
<evidence type="ECO:0000256" key="3">
    <source>
        <dbReference type="ARBA" id="ARBA00022692"/>
    </source>
</evidence>
<comment type="subcellular location">
    <subcellularLocation>
        <location evidence="1">Membrane</location>
        <topology evidence="1">Multi-pass membrane protein</topology>
    </subcellularLocation>
</comment>
<keyword evidence="5 6" id="KW-0472">Membrane</keyword>
<evidence type="ECO:0000256" key="6">
    <source>
        <dbReference type="SAM" id="Phobius"/>
    </source>
</evidence>
<reference evidence="8" key="1">
    <citation type="journal article" date="2019" name="Int. J. Syst. Evol. Microbiol.">
        <title>The Global Catalogue of Microorganisms (GCM) 10K type strain sequencing project: providing services to taxonomists for standard genome sequencing and annotation.</title>
        <authorList>
            <consortium name="The Broad Institute Genomics Platform"/>
            <consortium name="The Broad Institute Genome Sequencing Center for Infectious Disease"/>
            <person name="Wu L."/>
            <person name="Ma J."/>
        </authorList>
    </citation>
    <scope>NUCLEOTIDE SEQUENCE [LARGE SCALE GENOMIC DNA]</scope>
    <source>
        <strain evidence="8">KCTC 22232</strain>
    </source>
</reference>
<feature type="transmembrane region" description="Helical" evidence="6">
    <location>
        <begin position="104"/>
        <end position="123"/>
    </location>
</feature>
<dbReference type="PANTHER" id="PTHR31645:SF0">
    <property type="entry name" value="OLIGOPEPTIDE TRANSPORTER YGL114W-RELATED"/>
    <property type="match status" value="1"/>
</dbReference>
<feature type="transmembrane region" description="Helical" evidence="6">
    <location>
        <begin position="604"/>
        <end position="626"/>
    </location>
</feature>
<feature type="transmembrane region" description="Helical" evidence="6">
    <location>
        <begin position="464"/>
        <end position="483"/>
    </location>
</feature>
<accession>A0ABQ2ZJT3</accession>
<feature type="transmembrane region" description="Helical" evidence="6">
    <location>
        <begin position="650"/>
        <end position="670"/>
    </location>
</feature>
<protein>
    <submittedName>
        <fullName evidence="7">Oligopeptide transporter, OPT family protein</fullName>
    </submittedName>
</protein>
<feature type="transmembrane region" description="Helical" evidence="6">
    <location>
        <begin position="359"/>
        <end position="385"/>
    </location>
</feature>
<feature type="transmembrane region" description="Helical" evidence="6">
    <location>
        <begin position="214"/>
        <end position="247"/>
    </location>
</feature>
<evidence type="ECO:0000256" key="5">
    <source>
        <dbReference type="ARBA" id="ARBA00023136"/>
    </source>
</evidence>
<gene>
    <name evidence="7" type="ORF">GCM10008098_07860</name>
</gene>
<dbReference type="InterPro" id="IPR045035">
    <property type="entry name" value="YSL-like"/>
</dbReference>
<feature type="transmembrane region" description="Helical" evidence="6">
    <location>
        <begin position="562"/>
        <end position="584"/>
    </location>
</feature>
<dbReference type="RefSeq" id="WP_189439842.1">
    <property type="nucleotide sequence ID" value="NZ_BMXT01000001.1"/>
</dbReference>
<feature type="transmembrane region" description="Helical" evidence="6">
    <location>
        <begin position="20"/>
        <end position="37"/>
    </location>
</feature>
<feature type="transmembrane region" description="Helical" evidence="6">
    <location>
        <begin position="326"/>
        <end position="347"/>
    </location>
</feature>
<dbReference type="Pfam" id="PF03169">
    <property type="entry name" value="OPT"/>
    <property type="match status" value="1"/>
</dbReference>
<comment type="caution">
    <text evidence="7">The sequence shown here is derived from an EMBL/GenBank/DDBJ whole genome shotgun (WGS) entry which is preliminary data.</text>
</comment>
<proteinExistence type="predicted"/>
<evidence type="ECO:0000256" key="2">
    <source>
        <dbReference type="ARBA" id="ARBA00022448"/>
    </source>
</evidence>
<keyword evidence="8" id="KW-1185">Reference proteome</keyword>
<dbReference type="PANTHER" id="PTHR31645">
    <property type="entry name" value="OLIGOPEPTIDE TRANSPORTER YGL114W-RELATED"/>
    <property type="match status" value="1"/>
</dbReference>
<evidence type="ECO:0000313" key="7">
    <source>
        <dbReference type="EMBL" id="GGY18338.1"/>
    </source>
</evidence>
<feature type="transmembrane region" description="Helical" evidence="6">
    <location>
        <begin position="397"/>
        <end position="418"/>
    </location>
</feature>
<name>A0ABQ2ZJT3_9GAMM</name>
<keyword evidence="3 6" id="KW-0812">Transmembrane</keyword>
<dbReference type="NCBIfam" id="TIGR00728">
    <property type="entry name" value="OPT_sfam"/>
    <property type="match status" value="1"/>
</dbReference>